<evidence type="ECO:0000313" key="3">
    <source>
        <dbReference type="Proteomes" id="UP000422736"/>
    </source>
</evidence>
<name>A0ABX6F3B1_KLUMA</name>
<reference evidence="2 3" key="1">
    <citation type="submission" date="2016-03" db="EMBL/GenBank/DDBJ databases">
        <title>How can Kluyveromyces marxianus grow so fast - potential evolutionary course in Saccharomyces Complex revealed by comparative genomics.</title>
        <authorList>
            <person name="Mo W."/>
            <person name="Lu W."/>
            <person name="Yang X."/>
            <person name="Qi J."/>
            <person name="Lv H."/>
        </authorList>
    </citation>
    <scope>NUCLEOTIDE SEQUENCE [LARGE SCALE GENOMIC DNA]</scope>
    <source>
        <strain evidence="2 3">FIM1</strain>
    </source>
</reference>
<keyword evidence="3" id="KW-1185">Reference proteome</keyword>
<evidence type="ECO:0000313" key="2">
    <source>
        <dbReference type="EMBL" id="QGN16913.1"/>
    </source>
</evidence>
<proteinExistence type="predicted"/>
<sequence length="435" mass="50253">MPTILYSSNSKHLSRFQRKAKLSSSSLDVRINRNDSPFLSDKKMDSKEYLIDLCSSIYPKSVHSEVARYSETKLAIHAIVALICKNFICSWYGEKIATKDTELVSNIYQFFDDIIDNASKTTVDWEQIILDDLPMLIETHIVIMRKVINEKLCLEDFYQLHLYKHTYPYSLTAAIIQNFDNGSKLQSAFMQDFVGDFLLDKLVEKLAEPFIVVDLIRSICNSIETRKEEKSNTSQTNNWFQKIYHLFANFQIHGNKVTKKEEKFLPSLPITNNFFDHYIFGALSRCLQLESRKPLLFLSLKALQVFSNNVEFINSRFTHIFHSKTSSIVSRKGWMSALWLKMRHLLFPHDNKLGPSKEVPTVEEFEQMKKDASLGLQRVARLINANMILGITDVECDSFIAALTYDKNMNKFMLQRLIDYLVTSLPVVSTSSNTP</sequence>
<dbReference type="InterPro" id="IPR003114">
    <property type="entry name" value="Phox_assoc"/>
</dbReference>
<dbReference type="Pfam" id="PF02194">
    <property type="entry name" value="PXA"/>
    <property type="match status" value="1"/>
</dbReference>
<evidence type="ECO:0000259" key="1">
    <source>
        <dbReference type="Pfam" id="PF02194"/>
    </source>
</evidence>
<reference evidence="2 3" key="2">
    <citation type="submission" date="2019-11" db="EMBL/GenBank/DDBJ databases">
        <authorList>
            <person name="Lu H."/>
        </authorList>
    </citation>
    <scope>NUCLEOTIDE SEQUENCE [LARGE SCALE GENOMIC DNA]</scope>
    <source>
        <strain evidence="2 3">FIM1</strain>
    </source>
</reference>
<accession>A0ABX6F3B1</accession>
<organism evidence="2 3">
    <name type="scientific">Kluyveromyces marxianus</name>
    <name type="common">Yeast</name>
    <name type="synonym">Candida kefyr</name>
    <dbReference type="NCBI Taxonomy" id="4911"/>
    <lineage>
        <taxon>Eukaryota</taxon>
        <taxon>Fungi</taxon>
        <taxon>Dikarya</taxon>
        <taxon>Ascomycota</taxon>
        <taxon>Saccharomycotina</taxon>
        <taxon>Saccharomycetes</taxon>
        <taxon>Saccharomycetales</taxon>
        <taxon>Saccharomycetaceae</taxon>
        <taxon>Kluyveromyces</taxon>
    </lineage>
</organism>
<gene>
    <name evidence="2" type="primary">NVJ3</name>
    <name evidence="2" type="ORF">FIM1_3640</name>
</gene>
<dbReference type="EMBL" id="CP015058">
    <property type="protein sequence ID" value="QGN16913.1"/>
    <property type="molecule type" value="Genomic_DNA"/>
</dbReference>
<protein>
    <submittedName>
        <fullName evidence="2">YDR179W-A</fullName>
    </submittedName>
</protein>
<dbReference type="Proteomes" id="UP000422736">
    <property type="component" value="Chromosome 5"/>
</dbReference>
<feature type="domain" description="PXA" evidence="1">
    <location>
        <begin position="70"/>
        <end position="200"/>
    </location>
</feature>